<keyword evidence="2" id="KW-1185">Reference proteome</keyword>
<dbReference type="SUPFAM" id="SSF160207">
    <property type="entry name" value="NMB0488-like"/>
    <property type="match status" value="1"/>
</dbReference>
<dbReference type="KEGG" id="nak:EH165_08080"/>
<organism evidence="1 2">
    <name type="scientific">Nakamurella antarctica</name>
    <dbReference type="NCBI Taxonomy" id="1902245"/>
    <lineage>
        <taxon>Bacteria</taxon>
        <taxon>Bacillati</taxon>
        <taxon>Actinomycetota</taxon>
        <taxon>Actinomycetes</taxon>
        <taxon>Nakamurellales</taxon>
        <taxon>Nakamurellaceae</taxon>
        <taxon>Nakamurella</taxon>
    </lineage>
</organism>
<reference evidence="1 2" key="1">
    <citation type="submission" date="2018-11" db="EMBL/GenBank/DDBJ databases">
        <authorList>
            <person name="Da X."/>
        </authorList>
    </citation>
    <scope>NUCLEOTIDE SEQUENCE [LARGE SCALE GENOMIC DNA]</scope>
    <source>
        <strain evidence="1 2">S14-144</strain>
    </source>
</reference>
<name>A0A3G8ZLG4_9ACTN</name>
<dbReference type="Proteomes" id="UP000268084">
    <property type="component" value="Chromosome"/>
</dbReference>
<sequence length="136" mass="15173">MRAEYAVVFAYSRCKDNFRRPNGWLRKIPAPFADADLGAAVLEAATHSRDDMEVPEGPPDRPIIKSLGFKSRRAYLDRQISLDLIWNVDGKILDVTPTKNTGKGFEYLSPAIKLDLGQLSVEELGAAIRDAFKYSS</sequence>
<evidence type="ECO:0000313" key="1">
    <source>
        <dbReference type="EMBL" id="AZI58103.1"/>
    </source>
</evidence>
<evidence type="ECO:0000313" key="2">
    <source>
        <dbReference type="Proteomes" id="UP000268084"/>
    </source>
</evidence>
<dbReference type="Gene3D" id="3.40.1590.10">
    <property type="entry name" value="NMB0488-like"/>
    <property type="match status" value="1"/>
</dbReference>
<dbReference type="RefSeq" id="WP_124799013.1">
    <property type="nucleotide sequence ID" value="NZ_CP034170.1"/>
</dbReference>
<dbReference type="AlphaFoldDB" id="A0A3G8ZLG4"/>
<gene>
    <name evidence="1" type="ORF">EH165_08080</name>
</gene>
<reference evidence="1 2" key="2">
    <citation type="submission" date="2018-12" db="EMBL/GenBank/DDBJ databases">
        <title>Nakamurella antarcticus sp. nov., isolated from Antarctica South Shetland Islands soil.</title>
        <authorList>
            <person name="Peng F."/>
        </authorList>
    </citation>
    <scope>NUCLEOTIDE SEQUENCE [LARGE SCALE GENOMIC DNA]</scope>
    <source>
        <strain evidence="1 2">S14-144</strain>
    </source>
</reference>
<dbReference type="InterPro" id="IPR037891">
    <property type="entry name" value="Cdil-like_sf"/>
</dbReference>
<accession>A0A3G8ZLG4</accession>
<dbReference type="EMBL" id="CP034170">
    <property type="protein sequence ID" value="AZI58103.1"/>
    <property type="molecule type" value="Genomic_DNA"/>
</dbReference>
<protein>
    <submittedName>
        <fullName evidence="1">Uncharacterized protein</fullName>
    </submittedName>
</protein>
<proteinExistence type="predicted"/>